<reference evidence="1" key="1">
    <citation type="submission" date="2020-04" db="EMBL/GenBank/DDBJ databases">
        <authorList>
            <person name="Alioto T."/>
            <person name="Alioto T."/>
            <person name="Gomez Garrido J."/>
        </authorList>
    </citation>
    <scope>NUCLEOTIDE SEQUENCE</scope>
    <source>
        <strain evidence="1">A484AB</strain>
    </source>
</reference>
<name>A0A7D9JMI3_PARCT</name>
<dbReference type="PANTHER" id="PTHR33845">
    <property type="entry name" value="C2H2-TYPE DOMAIN-CONTAINING PROTEIN"/>
    <property type="match status" value="1"/>
</dbReference>
<keyword evidence="2" id="KW-1185">Reference proteome</keyword>
<protein>
    <submittedName>
        <fullName evidence="1">Uncharacterized protein</fullName>
    </submittedName>
</protein>
<dbReference type="Proteomes" id="UP001152795">
    <property type="component" value="Unassembled WGS sequence"/>
</dbReference>
<evidence type="ECO:0000313" key="2">
    <source>
        <dbReference type="Proteomes" id="UP001152795"/>
    </source>
</evidence>
<evidence type="ECO:0000313" key="1">
    <source>
        <dbReference type="EMBL" id="CAB4032505.1"/>
    </source>
</evidence>
<dbReference type="AlphaFoldDB" id="A0A7D9JMI3"/>
<sequence>MRHSTDFLGGGTFSPLTFQLNCSWSAASVEDKDLCLEKAEEACKITCNIILPKDGQSLFQSLLDSSSEPSVSQDLDALMTAYANAPTRRLKLQILSIYAHRYTVKTLIRLHEPYAKVTKWQINQARTHARLHGPGTIQETKRSHRVRVDAAKLDHFIDFINRAHFYQDVAYGVRELKLESGERIKMPNIVRIITRSTMIALYMKYCTEEGFTSPLSRRTMFRILEVCEASQRKSLRGLDNTAADGAMGFQTIERIVNDLEQAGVDSAWAEETKERLKNGKLYLRVKYPVHCSMESSLCKDHCVNFGLSDANEKCFQKPCGHKHEMKCIECEDLKMVLKEIENMILSQCSGDHAQEKREDLLYDLRQASEDVFWWKAHILRSVNQDKAKEDMIKRLDENTVLIVMDWAMKFLPTRYHEKQSQWFGKRGLSWHISSVISKVDGKLRTQSFAHLFDNSSQDWYAVVSIVENILRTLRSQNPSISGAYLRSDEGACYHNNMTMAACQDISKLTGVKIINYHFSEPGQGKDICDRIICPMKSALKTFGNEGNDILTASDMRKALKERKVSGTTACVGKIDEAKNSLVIKKVKGFSTIHNFQYESNGIRLWKAYGIGDGKLIKNDFLFSSHLERSSLLEVVEGQHFFENNSIRELQIKNKNAQQVPSDMIHQHDTQEESESLYDTIRRDWASKFGNISNLKLPSKSKPGSESLILGESTELFQGWALHASSFSGRFPENVRDYLIAKFNEGEKTGKKADPVGIETEMRKVRHTDGQRIFAREEWLKASQIKGFFSRLAASRRKQMLDNSLEDISEEDVNEVENEIEEEEFLSSVHNAIGLTHPIMYDNYNICKYFVDRKLNKFTVPLLKEMLTAFGATDRKPNLLLKIEELVKECSCFSMQQL</sequence>
<dbReference type="EMBL" id="CACRXK020018454">
    <property type="protein sequence ID" value="CAB4032505.1"/>
    <property type="molecule type" value="Genomic_DNA"/>
</dbReference>
<proteinExistence type="predicted"/>
<dbReference type="PANTHER" id="PTHR33845:SF1">
    <property type="entry name" value="C2H2-TYPE DOMAIN-CONTAINING PROTEIN"/>
    <property type="match status" value="1"/>
</dbReference>
<comment type="caution">
    <text evidence="1">The sequence shown here is derived from an EMBL/GenBank/DDBJ whole genome shotgun (WGS) entry which is preliminary data.</text>
</comment>
<gene>
    <name evidence="1" type="ORF">PACLA_8A016837</name>
</gene>
<accession>A0A7D9JMI3</accession>
<organism evidence="1 2">
    <name type="scientific">Paramuricea clavata</name>
    <name type="common">Red gorgonian</name>
    <name type="synonym">Violescent sea-whip</name>
    <dbReference type="NCBI Taxonomy" id="317549"/>
    <lineage>
        <taxon>Eukaryota</taxon>
        <taxon>Metazoa</taxon>
        <taxon>Cnidaria</taxon>
        <taxon>Anthozoa</taxon>
        <taxon>Octocorallia</taxon>
        <taxon>Malacalcyonacea</taxon>
        <taxon>Plexauridae</taxon>
        <taxon>Paramuricea</taxon>
    </lineage>
</organism>
<dbReference type="OrthoDB" id="6375801at2759"/>